<dbReference type="GO" id="GO:0006355">
    <property type="term" value="P:regulation of DNA-templated transcription"/>
    <property type="evidence" value="ECO:0007669"/>
    <property type="project" value="InterPro"/>
</dbReference>
<dbReference type="InterPro" id="IPR012869">
    <property type="entry name" value="RHH_5"/>
</dbReference>
<evidence type="ECO:0000259" key="1">
    <source>
        <dbReference type="Pfam" id="PF07878"/>
    </source>
</evidence>
<feature type="domain" description="CopG-like ribbon-helix-helix" evidence="1">
    <location>
        <begin position="15"/>
        <end position="56"/>
    </location>
</feature>
<comment type="caution">
    <text evidence="2">The sequence shown here is derived from an EMBL/GenBank/DDBJ whole genome shotgun (WGS) entry which is preliminary data.</text>
</comment>
<accession>A0AAV3WMQ3</accession>
<name>A0AAV3WMQ3_9CYAN</name>
<dbReference type="EMBL" id="BLAY01000184">
    <property type="protein sequence ID" value="GET42819.1"/>
    <property type="molecule type" value="Genomic_DNA"/>
</dbReference>
<evidence type="ECO:0000313" key="2">
    <source>
        <dbReference type="EMBL" id="GET42819.1"/>
    </source>
</evidence>
<evidence type="ECO:0000313" key="3">
    <source>
        <dbReference type="Proteomes" id="UP001050975"/>
    </source>
</evidence>
<dbReference type="Pfam" id="PF07878">
    <property type="entry name" value="RHH_5"/>
    <property type="match status" value="1"/>
</dbReference>
<reference evidence="2" key="1">
    <citation type="submission" date="2019-10" db="EMBL/GenBank/DDBJ databases">
        <title>Draft genome sequece of Microseira wollei NIES-4236.</title>
        <authorList>
            <person name="Yamaguchi H."/>
            <person name="Suzuki S."/>
            <person name="Kawachi M."/>
        </authorList>
    </citation>
    <scope>NUCLEOTIDE SEQUENCE</scope>
    <source>
        <strain evidence="2">NIES-4236</strain>
    </source>
</reference>
<keyword evidence="3" id="KW-1185">Reference proteome</keyword>
<protein>
    <recommendedName>
        <fullName evidence="1">CopG-like ribbon-helix-helix domain-containing protein</fullName>
    </recommendedName>
</protein>
<gene>
    <name evidence="2" type="ORF">MiSe_76370</name>
</gene>
<dbReference type="Proteomes" id="UP001050975">
    <property type="component" value="Unassembled WGS sequence"/>
</dbReference>
<dbReference type="SUPFAM" id="SSF47598">
    <property type="entry name" value="Ribbon-helix-helix"/>
    <property type="match status" value="1"/>
</dbReference>
<dbReference type="InterPro" id="IPR010985">
    <property type="entry name" value="Ribbon_hlx_hlx"/>
</dbReference>
<proteinExistence type="predicted"/>
<organism evidence="2 3">
    <name type="scientific">Microseira wollei NIES-4236</name>
    <dbReference type="NCBI Taxonomy" id="2530354"/>
    <lineage>
        <taxon>Bacteria</taxon>
        <taxon>Bacillati</taxon>
        <taxon>Cyanobacteriota</taxon>
        <taxon>Cyanophyceae</taxon>
        <taxon>Oscillatoriophycideae</taxon>
        <taxon>Aerosakkonematales</taxon>
        <taxon>Aerosakkonemataceae</taxon>
        <taxon>Microseira</taxon>
    </lineage>
</organism>
<sequence length="68" mass="8000">MEINATSCNSPVARPRVTVYFSEEIYRYLVERADRELRTVANLVEYLVVQSVQQQQSEQQKPQQKPQE</sequence>
<dbReference type="AlphaFoldDB" id="A0AAV3WMQ3"/>